<keyword evidence="3" id="KW-1185">Reference proteome</keyword>
<dbReference type="GO" id="GO:0016747">
    <property type="term" value="F:acyltransferase activity, transferring groups other than amino-acyl groups"/>
    <property type="evidence" value="ECO:0007669"/>
    <property type="project" value="InterPro"/>
</dbReference>
<dbReference type="EMBL" id="FQXK01000011">
    <property type="protein sequence ID" value="SHI10938.1"/>
    <property type="molecule type" value="Genomic_DNA"/>
</dbReference>
<feature type="domain" description="N-acetyltransferase" evidence="1">
    <location>
        <begin position="5"/>
        <end position="56"/>
    </location>
</feature>
<protein>
    <submittedName>
        <fullName evidence="2">Acetyltransferase (GNAT) domain-containing protein</fullName>
    </submittedName>
</protein>
<dbReference type="SUPFAM" id="SSF55729">
    <property type="entry name" value="Acyl-CoA N-acyltransferases (Nat)"/>
    <property type="match status" value="1"/>
</dbReference>
<dbReference type="STRING" id="1121131.SAMN02745229_01455"/>
<dbReference type="Pfam" id="PF13508">
    <property type="entry name" value="Acetyltransf_7"/>
    <property type="match status" value="1"/>
</dbReference>
<proteinExistence type="predicted"/>
<dbReference type="InterPro" id="IPR000182">
    <property type="entry name" value="GNAT_dom"/>
</dbReference>
<evidence type="ECO:0000259" key="1">
    <source>
        <dbReference type="Pfam" id="PF13508"/>
    </source>
</evidence>
<dbReference type="InterPro" id="IPR016181">
    <property type="entry name" value="Acyl_CoA_acyltransferase"/>
</dbReference>
<dbReference type="AlphaFoldDB" id="A0A1M5YGF3"/>
<name>A0A1M5YGF3_BUTFI</name>
<evidence type="ECO:0000313" key="2">
    <source>
        <dbReference type="EMBL" id="SHI10938.1"/>
    </source>
</evidence>
<accession>A0A1M5YGF3</accession>
<dbReference type="Proteomes" id="UP000184278">
    <property type="component" value="Unassembled WGS sequence"/>
</dbReference>
<organism evidence="2 3">
    <name type="scientific">Butyrivibrio fibrisolvens DSM 3071</name>
    <dbReference type="NCBI Taxonomy" id="1121131"/>
    <lineage>
        <taxon>Bacteria</taxon>
        <taxon>Bacillati</taxon>
        <taxon>Bacillota</taxon>
        <taxon>Clostridia</taxon>
        <taxon>Lachnospirales</taxon>
        <taxon>Lachnospiraceae</taxon>
        <taxon>Butyrivibrio</taxon>
    </lineage>
</organism>
<dbReference type="CDD" id="cd04301">
    <property type="entry name" value="NAT_SF"/>
    <property type="match status" value="1"/>
</dbReference>
<dbReference type="GeneID" id="89508605"/>
<evidence type="ECO:0000313" key="3">
    <source>
        <dbReference type="Proteomes" id="UP000184278"/>
    </source>
</evidence>
<dbReference type="RefSeq" id="WP_081373740.1">
    <property type="nucleotide sequence ID" value="NZ_FQXK01000011.1"/>
</dbReference>
<sequence length="57" mass="6636">MYEVVIVSQENDFLAGFACVQLKKLFCYDEYMPELTEVYVRPEYRKQGIASAMIAYA</sequence>
<dbReference type="OrthoDB" id="2610997at2"/>
<gene>
    <name evidence="2" type="ORF">SAMN02745229_01455</name>
</gene>
<keyword evidence="2" id="KW-0808">Transferase</keyword>
<reference evidence="3" key="1">
    <citation type="submission" date="2016-11" db="EMBL/GenBank/DDBJ databases">
        <authorList>
            <person name="Varghese N."/>
            <person name="Submissions S."/>
        </authorList>
    </citation>
    <scope>NUCLEOTIDE SEQUENCE [LARGE SCALE GENOMIC DNA]</scope>
    <source>
        <strain evidence="3">DSM 3071</strain>
    </source>
</reference>
<dbReference type="Gene3D" id="3.40.630.30">
    <property type="match status" value="1"/>
</dbReference>